<feature type="domain" description="Histidine kinase" evidence="12">
    <location>
        <begin position="250"/>
        <end position="457"/>
    </location>
</feature>
<dbReference type="CDD" id="cd00082">
    <property type="entry name" value="HisKA"/>
    <property type="match status" value="1"/>
</dbReference>
<dbReference type="InterPro" id="IPR003660">
    <property type="entry name" value="HAMP_dom"/>
</dbReference>
<dbReference type="InterPro" id="IPR003661">
    <property type="entry name" value="HisK_dim/P_dom"/>
</dbReference>
<comment type="subcellular location">
    <subcellularLocation>
        <location evidence="2">Cell membrane</location>
    </subcellularLocation>
</comment>
<keyword evidence="5" id="KW-0808">Transferase</keyword>
<feature type="transmembrane region" description="Helical" evidence="11">
    <location>
        <begin position="163"/>
        <end position="188"/>
    </location>
</feature>
<dbReference type="CDD" id="cd06225">
    <property type="entry name" value="HAMP"/>
    <property type="match status" value="1"/>
</dbReference>
<evidence type="ECO:0000256" key="5">
    <source>
        <dbReference type="ARBA" id="ARBA00022679"/>
    </source>
</evidence>
<keyword evidence="9" id="KW-0902">Two-component regulatory system</keyword>
<dbReference type="Proteomes" id="UP000326838">
    <property type="component" value="Unassembled WGS sequence"/>
</dbReference>
<dbReference type="Pfam" id="PF02518">
    <property type="entry name" value="HATPase_c"/>
    <property type="match status" value="1"/>
</dbReference>
<dbReference type="InterPro" id="IPR050428">
    <property type="entry name" value="TCS_sensor_his_kinase"/>
</dbReference>
<evidence type="ECO:0000256" key="2">
    <source>
        <dbReference type="ARBA" id="ARBA00004236"/>
    </source>
</evidence>
<evidence type="ECO:0000256" key="7">
    <source>
        <dbReference type="ARBA" id="ARBA00022777"/>
    </source>
</evidence>
<dbReference type="InterPro" id="IPR036097">
    <property type="entry name" value="HisK_dim/P_sf"/>
</dbReference>
<dbReference type="Pfam" id="PF00512">
    <property type="entry name" value="HisKA"/>
    <property type="match status" value="1"/>
</dbReference>
<gene>
    <name evidence="14" type="ORF">F6B40_13350</name>
</gene>
<dbReference type="PROSITE" id="PS50885">
    <property type="entry name" value="HAMP"/>
    <property type="match status" value="1"/>
</dbReference>
<dbReference type="GO" id="GO:0000155">
    <property type="term" value="F:phosphorelay sensor kinase activity"/>
    <property type="evidence" value="ECO:0007669"/>
    <property type="project" value="InterPro"/>
</dbReference>
<feature type="transmembrane region" description="Helical" evidence="11">
    <location>
        <begin position="12"/>
        <end position="33"/>
    </location>
</feature>
<reference evidence="15" key="1">
    <citation type="submission" date="2019-09" db="EMBL/GenBank/DDBJ databases">
        <title>Mumia zhuanghuii sp. nov. isolated from the intestinal contents of plateau pika (Ochotona curzoniae) in the Qinghai-Tibet plateau of China.</title>
        <authorList>
            <person name="Tian Z."/>
        </authorList>
    </citation>
    <scope>NUCLEOTIDE SEQUENCE [LARGE SCALE GENOMIC DNA]</scope>
    <source>
        <strain evidence="15">L-033</strain>
    </source>
</reference>
<evidence type="ECO:0000313" key="15">
    <source>
        <dbReference type="Proteomes" id="UP000326838"/>
    </source>
</evidence>
<evidence type="ECO:0000256" key="8">
    <source>
        <dbReference type="ARBA" id="ARBA00022989"/>
    </source>
</evidence>
<evidence type="ECO:0000256" key="10">
    <source>
        <dbReference type="ARBA" id="ARBA00023136"/>
    </source>
</evidence>
<dbReference type="SMART" id="SM00387">
    <property type="entry name" value="HATPase_c"/>
    <property type="match status" value="1"/>
</dbReference>
<dbReference type="PANTHER" id="PTHR45436:SF5">
    <property type="entry name" value="SENSOR HISTIDINE KINASE TRCS"/>
    <property type="match status" value="1"/>
</dbReference>
<dbReference type="PRINTS" id="PR00344">
    <property type="entry name" value="BCTRLSENSOR"/>
</dbReference>
<evidence type="ECO:0000256" key="11">
    <source>
        <dbReference type="SAM" id="Phobius"/>
    </source>
</evidence>
<evidence type="ECO:0000256" key="6">
    <source>
        <dbReference type="ARBA" id="ARBA00022692"/>
    </source>
</evidence>
<evidence type="ECO:0000259" key="12">
    <source>
        <dbReference type="PROSITE" id="PS50109"/>
    </source>
</evidence>
<dbReference type="SUPFAM" id="SSF47384">
    <property type="entry name" value="Homodimeric domain of signal transducing histidine kinase"/>
    <property type="match status" value="1"/>
</dbReference>
<dbReference type="Pfam" id="PF00672">
    <property type="entry name" value="HAMP"/>
    <property type="match status" value="1"/>
</dbReference>
<dbReference type="InterPro" id="IPR036890">
    <property type="entry name" value="HATPase_C_sf"/>
</dbReference>
<dbReference type="EC" id="2.7.13.3" evidence="3"/>
<organism evidence="14 15">
    <name type="scientific">Microbacterium caowuchunii</name>
    <dbReference type="NCBI Taxonomy" id="2614638"/>
    <lineage>
        <taxon>Bacteria</taxon>
        <taxon>Bacillati</taxon>
        <taxon>Actinomycetota</taxon>
        <taxon>Actinomycetes</taxon>
        <taxon>Micrococcales</taxon>
        <taxon>Microbacteriaceae</taxon>
        <taxon>Microbacterium</taxon>
    </lineage>
</organism>
<evidence type="ECO:0000256" key="4">
    <source>
        <dbReference type="ARBA" id="ARBA00022553"/>
    </source>
</evidence>
<evidence type="ECO:0000256" key="1">
    <source>
        <dbReference type="ARBA" id="ARBA00000085"/>
    </source>
</evidence>
<keyword evidence="8 11" id="KW-1133">Transmembrane helix</keyword>
<evidence type="ECO:0000256" key="3">
    <source>
        <dbReference type="ARBA" id="ARBA00012438"/>
    </source>
</evidence>
<dbReference type="PANTHER" id="PTHR45436">
    <property type="entry name" value="SENSOR HISTIDINE KINASE YKOH"/>
    <property type="match status" value="1"/>
</dbReference>
<dbReference type="SMART" id="SM00388">
    <property type="entry name" value="HisKA"/>
    <property type="match status" value="1"/>
</dbReference>
<feature type="domain" description="HAMP" evidence="13">
    <location>
        <begin position="190"/>
        <end position="242"/>
    </location>
</feature>
<keyword evidence="10 11" id="KW-0472">Membrane</keyword>
<keyword evidence="7 14" id="KW-0418">Kinase</keyword>
<keyword evidence="4" id="KW-0597">Phosphoprotein</keyword>
<dbReference type="SUPFAM" id="SSF55874">
    <property type="entry name" value="ATPase domain of HSP90 chaperone/DNA topoisomerase II/histidine kinase"/>
    <property type="match status" value="1"/>
</dbReference>
<dbReference type="GO" id="GO:0005886">
    <property type="term" value="C:plasma membrane"/>
    <property type="evidence" value="ECO:0007669"/>
    <property type="project" value="UniProtKB-SubCell"/>
</dbReference>
<proteinExistence type="predicted"/>
<dbReference type="AlphaFoldDB" id="A0A5N0T7H7"/>
<dbReference type="PROSITE" id="PS50109">
    <property type="entry name" value="HIS_KIN"/>
    <property type="match status" value="1"/>
</dbReference>
<comment type="catalytic activity">
    <reaction evidence="1">
        <text>ATP + protein L-histidine = ADP + protein N-phospho-L-histidine.</text>
        <dbReference type="EC" id="2.7.13.3"/>
    </reaction>
</comment>
<name>A0A5N0T7H7_9MICO</name>
<dbReference type="InterPro" id="IPR004358">
    <property type="entry name" value="Sig_transdc_His_kin-like_C"/>
</dbReference>
<protein>
    <recommendedName>
        <fullName evidence="3">histidine kinase</fullName>
        <ecNumber evidence="3">2.7.13.3</ecNumber>
    </recommendedName>
</protein>
<dbReference type="InterPro" id="IPR005467">
    <property type="entry name" value="His_kinase_dom"/>
</dbReference>
<dbReference type="SMART" id="SM00304">
    <property type="entry name" value="HAMP"/>
    <property type="match status" value="1"/>
</dbReference>
<sequence>MLSARVKTLGAILLVACAGLIIAGAITFSIQYARSIDAVDDRLHSKVESLRPHADAESVEAYLDLIVSGYLGAQNEGVVGLVDGAPVVHPYAGNQFVDIDDPALVSAALASLARSSGSGPVLGTVPTDTGDVRYIAQGLRIPGDPAEGVYLRAVDLDVELTPVAAAITTYVLSAVAVMAALGFASWFLTGRLLSPLRQLREAADAVSFDDLGTRVPEEGDHEIADLSRTMNSMLDRLETSVSSQRQLLDDIRHELKTPITIIRGHLEMMDVEDPADVTGIREMGISELDRLTRLVDDIDLLSSAQGDQFEMRPIDVGLLTERVGELTAGLPGHPFSIVHRARGVFIGDADRLTQAWLQLAENAAKYTPAGSPVEIGSELDGNEVRLWVRDHGAGIPPASRRRIFQRFARVDTNRSIGGSGLGLAIVEAIAHAHEGSCDVTDTPGGGATFTIHVPAGQYPAPAVPTPVRAGDVVLQREATT</sequence>
<accession>A0A5N0T7H7</accession>
<dbReference type="CDD" id="cd00075">
    <property type="entry name" value="HATPase"/>
    <property type="match status" value="1"/>
</dbReference>
<evidence type="ECO:0000256" key="9">
    <source>
        <dbReference type="ARBA" id="ARBA00023012"/>
    </source>
</evidence>
<dbReference type="InterPro" id="IPR003594">
    <property type="entry name" value="HATPase_dom"/>
</dbReference>
<dbReference type="Gene3D" id="1.10.287.130">
    <property type="match status" value="1"/>
</dbReference>
<dbReference type="Gene3D" id="3.30.565.10">
    <property type="entry name" value="Histidine kinase-like ATPase, C-terminal domain"/>
    <property type="match status" value="1"/>
</dbReference>
<evidence type="ECO:0000313" key="14">
    <source>
        <dbReference type="EMBL" id="KAA9130731.1"/>
    </source>
</evidence>
<comment type="caution">
    <text evidence="14">The sequence shown here is derived from an EMBL/GenBank/DDBJ whole genome shotgun (WGS) entry which is preliminary data.</text>
</comment>
<keyword evidence="15" id="KW-1185">Reference proteome</keyword>
<evidence type="ECO:0000259" key="13">
    <source>
        <dbReference type="PROSITE" id="PS50885"/>
    </source>
</evidence>
<dbReference type="SUPFAM" id="SSF158472">
    <property type="entry name" value="HAMP domain-like"/>
    <property type="match status" value="1"/>
</dbReference>
<keyword evidence="6 11" id="KW-0812">Transmembrane</keyword>
<dbReference type="EMBL" id="VYUY01000019">
    <property type="protein sequence ID" value="KAA9130731.1"/>
    <property type="molecule type" value="Genomic_DNA"/>
</dbReference>
<dbReference type="Gene3D" id="6.10.340.10">
    <property type="match status" value="1"/>
</dbReference>